<keyword evidence="5" id="KW-0378">Hydrolase</keyword>
<protein>
    <recommendedName>
        <fullName evidence="9">Sulfatase N-terminal domain-containing protein</fullName>
    </recommendedName>
</protein>
<keyword evidence="6" id="KW-0106">Calcium</keyword>
<dbReference type="EMBL" id="QHJQ01000008">
    <property type="protein sequence ID" value="PXA03536.1"/>
    <property type="molecule type" value="Genomic_DNA"/>
</dbReference>
<feature type="region of interest" description="Disordered" evidence="7">
    <location>
        <begin position="183"/>
        <end position="203"/>
    </location>
</feature>
<dbReference type="CDD" id="cd16030">
    <property type="entry name" value="iduronate-2-sulfatase"/>
    <property type="match status" value="1"/>
</dbReference>
<evidence type="ECO:0000256" key="4">
    <source>
        <dbReference type="ARBA" id="ARBA00022729"/>
    </source>
</evidence>
<dbReference type="FunCoup" id="A0A317ZE30">
    <property type="interactions" value="164"/>
</dbReference>
<comment type="cofactor">
    <cofactor evidence="1">
        <name>Ca(2+)</name>
        <dbReference type="ChEBI" id="CHEBI:29108"/>
    </cofactor>
</comment>
<keyword evidence="3" id="KW-0479">Metal-binding</keyword>
<dbReference type="GO" id="GO:0046872">
    <property type="term" value="F:metal ion binding"/>
    <property type="evidence" value="ECO:0007669"/>
    <property type="project" value="UniProtKB-KW"/>
</dbReference>
<dbReference type="GO" id="GO:0004423">
    <property type="term" value="F:iduronate-2-sulfatase activity"/>
    <property type="evidence" value="ECO:0007669"/>
    <property type="project" value="InterPro"/>
</dbReference>
<evidence type="ECO:0000259" key="9">
    <source>
        <dbReference type="Pfam" id="PF00884"/>
    </source>
</evidence>
<dbReference type="InterPro" id="IPR035874">
    <property type="entry name" value="IDS"/>
</dbReference>
<evidence type="ECO:0000313" key="10">
    <source>
        <dbReference type="EMBL" id="PXA03536.1"/>
    </source>
</evidence>
<dbReference type="PANTHER" id="PTHR45953">
    <property type="entry name" value="IDURONATE 2-SULFATASE"/>
    <property type="match status" value="1"/>
</dbReference>
<feature type="domain" description="Sulfatase N-terminal" evidence="9">
    <location>
        <begin position="80"/>
        <end position="421"/>
    </location>
</feature>
<evidence type="ECO:0000256" key="6">
    <source>
        <dbReference type="ARBA" id="ARBA00022837"/>
    </source>
</evidence>
<dbReference type="AlphaFoldDB" id="A0A317ZE30"/>
<keyword evidence="8" id="KW-0812">Transmembrane</keyword>
<feature type="transmembrane region" description="Helical" evidence="8">
    <location>
        <begin position="49"/>
        <end position="71"/>
    </location>
</feature>
<name>A0A317ZE30_9BACT</name>
<gene>
    <name evidence="10" type="ORF">DDZ13_11170</name>
</gene>
<evidence type="ECO:0000256" key="1">
    <source>
        <dbReference type="ARBA" id="ARBA00001913"/>
    </source>
</evidence>
<dbReference type="InParanoid" id="A0A317ZE30"/>
<dbReference type="PANTHER" id="PTHR45953:SF1">
    <property type="entry name" value="IDURONATE 2-SULFATASE"/>
    <property type="match status" value="1"/>
</dbReference>
<comment type="similarity">
    <text evidence="2">Belongs to the sulfatase family.</text>
</comment>
<dbReference type="Gene3D" id="3.40.720.10">
    <property type="entry name" value="Alkaline Phosphatase, subunit A"/>
    <property type="match status" value="1"/>
</dbReference>
<comment type="caution">
    <text evidence="10">The sequence shown here is derived from an EMBL/GenBank/DDBJ whole genome shotgun (WGS) entry which is preliminary data.</text>
</comment>
<organism evidence="10 11">
    <name type="scientific">Coraliomargarita sinensis</name>
    <dbReference type="NCBI Taxonomy" id="2174842"/>
    <lineage>
        <taxon>Bacteria</taxon>
        <taxon>Pseudomonadati</taxon>
        <taxon>Verrucomicrobiota</taxon>
        <taxon>Opitutia</taxon>
        <taxon>Puniceicoccales</taxon>
        <taxon>Coraliomargaritaceae</taxon>
        <taxon>Coraliomargarita</taxon>
    </lineage>
</organism>
<evidence type="ECO:0000256" key="8">
    <source>
        <dbReference type="SAM" id="Phobius"/>
    </source>
</evidence>
<evidence type="ECO:0000256" key="3">
    <source>
        <dbReference type="ARBA" id="ARBA00022723"/>
    </source>
</evidence>
<dbReference type="InterPro" id="IPR000917">
    <property type="entry name" value="Sulfatase_N"/>
</dbReference>
<accession>A0A317ZE30</accession>
<evidence type="ECO:0000256" key="7">
    <source>
        <dbReference type="SAM" id="MobiDB-lite"/>
    </source>
</evidence>
<evidence type="ECO:0000313" key="11">
    <source>
        <dbReference type="Proteomes" id="UP000247099"/>
    </source>
</evidence>
<dbReference type="Pfam" id="PF00884">
    <property type="entry name" value="Sulfatase"/>
    <property type="match status" value="1"/>
</dbReference>
<proteinExistence type="inferred from homology"/>
<evidence type="ECO:0000256" key="2">
    <source>
        <dbReference type="ARBA" id="ARBA00008779"/>
    </source>
</evidence>
<dbReference type="SUPFAM" id="SSF53649">
    <property type="entry name" value="Alkaline phosphatase-like"/>
    <property type="match status" value="1"/>
</dbReference>
<keyword evidence="8" id="KW-1133">Transmembrane helix</keyword>
<keyword evidence="4" id="KW-0732">Signal</keyword>
<keyword evidence="11" id="KW-1185">Reference proteome</keyword>
<evidence type="ECO:0000256" key="5">
    <source>
        <dbReference type="ARBA" id="ARBA00022801"/>
    </source>
</evidence>
<reference evidence="10 11" key="1">
    <citation type="submission" date="2018-05" db="EMBL/GenBank/DDBJ databases">
        <title>Coraliomargarita sinensis sp. nov., isolated from a marine solar saltern.</title>
        <authorList>
            <person name="Zhou L.Y."/>
        </authorList>
    </citation>
    <scope>NUCLEOTIDE SEQUENCE [LARGE SCALE GENOMIC DNA]</scope>
    <source>
        <strain evidence="10 11">WN38</strain>
    </source>
</reference>
<dbReference type="Proteomes" id="UP000247099">
    <property type="component" value="Unassembled WGS sequence"/>
</dbReference>
<keyword evidence="8" id="KW-0472">Membrane</keyword>
<sequence>MKTSLFFGKPCCQAWYHISRWRVRSTDAPTQCESDLPGARKRARHERWLLSKLIGTSLGGILLLASVGTAAPASAAYQRPNILFLCIDDLAPQLGAYGAAQVKSPHMDRLAEAGLRFDRAYCQVPVCGASRVSLMTGMLPTSERFTNYRSKADEDVPHAPTLPEVFRKAGYTTISNGKVFHSQSDTAERSWSEPPWRPEGWRSRTPAMESTMARLSERGRGLIYEIGEVPDSEYTDGRIAARTIEDLQRLKDAGEPFMLFCGFYRPHLPFYAPKKYWDLYDRESIELADNRYFPRGAPHGDLRGSEEFWAYHHGDYDVGSDAFHRMMRHGYLASVSYVDQLVGNVMAELERLGLRQNTIIVLWGDHGFHLGEHDFWGKHNTMHLSTRVPLILSLPNKQLTSTSALVESSDLFPTLCELAGVAIPDTVQGKSLVPLLKNPGQNFREAAYSRFGVERPGLAVITERYNYTWYAKSGAEMLYDLEKDPGENRNVAGDPAYAEALKEMRALLVKRRAEAGGPQQGAPKEGK</sequence>
<dbReference type="GO" id="GO:0005737">
    <property type="term" value="C:cytoplasm"/>
    <property type="evidence" value="ECO:0007669"/>
    <property type="project" value="TreeGrafter"/>
</dbReference>
<dbReference type="InterPro" id="IPR017850">
    <property type="entry name" value="Alkaline_phosphatase_core_sf"/>
</dbReference>